<proteinExistence type="predicted"/>
<gene>
    <name evidence="2" type="ORF">UFOPK2165_00286</name>
</gene>
<organism evidence="2">
    <name type="scientific">freshwater metagenome</name>
    <dbReference type="NCBI Taxonomy" id="449393"/>
    <lineage>
        <taxon>unclassified sequences</taxon>
        <taxon>metagenomes</taxon>
        <taxon>ecological metagenomes</taxon>
    </lineage>
</organism>
<reference evidence="2" key="1">
    <citation type="submission" date="2020-05" db="EMBL/GenBank/DDBJ databases">
        <authorList>
            <person name="Chiriac C."/>
            <person name="Salcher M."/>
            <person name="Ghai R."/>
            <person name="Kavagutti S V."/>
        </authorList>
    </citation>
    <scope>NUCLEOTIDE SEQUENCE</scope>
</reference>
<dbReference type="EMBL" id="CAEZWA010000033">
    <property type="protein sequence ID" value="CAB4640566.1"/>
    <property type="molecule type" value="Genomic_DNA"/>
</dbReference>
<protein>
    <submittedName>
        <fullName evidence="2">Unannotated protein</fullName>
    </submittedName>
</protein>
<evidence type="ECO:0000256" key="1">
    <source>
        <dbReference type="SAM" id="MobiDB-lite"/>
    </source>
</evidence>
<feature type="region of interest" description="Disordered" evidence="1">
    <location>
        <begin position="41"/>
        <end position="68"/>
    </location>
</feature>
<name>A0A6J6JU43_9ZZZZ</name>
<evidence type="ECO:0000313" key="2">
    <source>
        <dbReference type="EMBL" id="CAB4640566.1"/>
    </source>
</evidence>
<dbReference type="AlphaFoldDB" id="A0A6J6JU43"/>
<sequence>MITKMEVTRVFQVKIGMRNIVIPGARMVKIVVMKLTPPRMVPKPLSARPKTQRSPPIPGENVVLDSGA</sequence>
<accession>A0A6J6JU43</accession>